<dbReference type="AlphaFoldDB" id="A0A382UR60"/>
<feature type="region of interest" description="Disordered" evidence="1">
    <location>
        <begin position="23"/>
        <end position="43"/>
    </location>
</feature>
<evidence type="ECO:0000313" key="2">
    <source>
        <dbReference type="EMBL" id="SVD36700.1"/>
    </source>
</evidence>
<gene>
    <name evidence="2" type="ORF">METZ01_LOCUS389554</name>
</gene>
<evidence type="ECO:0000256" key="1">
    <source>
        <dbReference type="SAM" id="MobiDB-lite"/>
    </source>
</evidence>
<reference evidence="2" key="1">
    <citation type="submission" date="2018-05" db="EMBL/GenBank/DDBJ databases">
        <authorList>
            <person name="Lanie J.A."/>
            <person name="Ng W.-L."/>
            <person name="Kazmierczak K.M."/>
            <person name="Andrzejewski T.M."/>
            <person name="Davidsen T.M."/>
            <person name="Wayne K.J."/>
            <person name="Tettelin H."/>
            <person name="Glass J.I."/>
            <person name="Rusch D."/>
            <person name="Podicherti R."/>
            <person name="Tsui H.-C.T."/>
            <person name="Winkler M.E."/>
        </authorList>
    </citation>
    <scope>NUCLEOTIDE SEQUENCE</scope>
</reference>
<protein>
    <submittedName>
        <fullName evidence="2">Uncharacterized protein</fullName>
    </submittedName>
</protein>
<sequence>MTTLNLFPNTGHQYYFLKFPSPEGDSSEQAVEGVSSRDELSEDVEQACLRDNGIW</sequence>
<name>A0A382UR60_9ZZZZ</name>
<organism evidence="2">
    <name type="scientific">marine metagenome</name>
    <dbReference type="NCBI Taxonomy" id="408172"/>
    <lineage>
        <taxon>unclassified sequences</taxon>
        <taxon>metagenomes</taxon>
        <taxon>ecological metagenomes</taxon>
    </lineage>
</organism>
<accession>A0A382UR60</accession>
<dbReference type="EMBL" id="UINC01146141">
    <property type="protein sequence ID" value="SVD36700.1"/>
    <property type="molecule type" value="Genomic_DNA"/>
</dbReference>
<proteinExistence type="predicted"/>
<feature type="non-terminal residue" evidence="2">
    <location>
        <position position="55"/>
    </location>
</feature>